<keyword evidence="4" id="KW-0411">Iron-sulfur</keyword>
<keyword evidence="1" id="KW-0004">4Fe-4S</keyword>
<name>A0ABT4I5S0_9ACTO</name>
<dbReference type="CDD" id="cd00056">
    <property type="entry name" value="ENDO3c"/>
    <property type="match status" value="1"/>
</dbReference>
<evidence type="ECO:0000313" key="7">
    <source>
        <dbReference type="Proteomes" id="UP001072034"/>
    </source>
</evidence>
<keyword evidence="3" id="KW-0408">Iron</keyword>
<gene>
    <name evidence="6" type="ORF">OHJ16_03230</name>
</gene>
<dbReference type="PANTHER" id="PTHR10359">
    <property type="entry name" value="A/G-SPECIFIC ADENINE GLYCOSYLASE/ENDONUCLEASE III"/>
    <property type="match status" value="1"/>
</dbReference>
<comment type="caution">
    <text evidence="6">The sequence shown here is derived from an EMBL/GenBank/DDBJ whole genome shotgun (WGS) entry which is preliminary data.</text>
</comment>
<dbReference type="Pfam" id="PF00730">
    <property type="entry name" value="HhH-GPD"/>
    <property type="match status" value="1"/>
</dbReference>
<feature type="domain" description="HhH-GPD" evidence="5">
    <location>
        <begin position="2"/>
        <end position="160"/>
    </location>
</feature>
<dbReference type="Gene3D" id="1.10.1670.10">
    <property type="entry name" value="Helix-hairpin-Helix base-excision DNA repair enzymes (C-terminal)"/>
    <property type="match status" value="1"/>
</dbReference>
<reference evidence="6" key="1">
    <citation type="submission" date="2022-10" db="EMBL/GenBank/DDBJ databases">
        <title>Genome sequence of Actinomyces israelii ATCC 10048.</title>
        <authorList>
            <person name="Watt R.M."/>
            <person name="Tong W.M."/>
        </authorList>
    </citation>
    <scope>NUCLEOTIDE SEQUENCE</scope>
    <source>
        <strain evidence="6">ATCC 10048</strain>
    </source>
</reference>
<accession>A0ABT4I5S0</accession>
<dbReference type="InterPro" id="IPR003265">
    <property type="entry name" value="HhH-GPD_domain"/>
</dbReference>
<evidence type="ECO:0000313" key="6">
    <source>
        <dbReference type="EMBL" id="MCZ0857060.1"/>
    </source>
</evidence>
<keyword evidence="2" id="KW-0479">Metal-binding</keyword>
<sequence>MQNTAWTNVRRALAALHGATAFDPRRLLALDEEDLTALVRPPGFMRAKSRALRAYARWSLGDDGRAARGLGDDALREALLALPGIGPETADVVALMVYRRPRFIFDAYGRRLLRQAGYAVERDWGYERARRALEPAVARAGLSTPDLVRFHELILEAGRRARAAGGWKSYGPTIGIDGA</sequence>
<evidence type="ECO:0000256" key="4">
    <source>
        <dbReference type="ARBA" id="ARBA00023014"/>
    </source>
</evidence>
<evidence type="ECO:0000259" key="5">
    <source>
        <dbReference type="SMART" id="SM00478"/>
    </source>
</evidence>
<evidence type="ECO:0000256" key="2">
    <source>
        <dbReference type="ARBA" id="ARBA00022723"/>
    </source>
</evidence>
<evidence type="ECO:0000256" key="3">
    <source>
        <dbReference type="ARBA" id="ARBA00023004"/>
    </source>
</evidence>
<organism evidence="6 7">
    <name type="scientific">Actinomyces israelii</name>
    <dbReference type="NCBI Taxonomy" id="1659"/>
    <lineage>
        <taxon>Bacteria</taxon>
        <taxon>Bacillati</taxon>
        <taxon>Actinomycetota</taxon>
        <taxon>Actinomycetes</taxon>
        <taxon>Actinomycetales</taxon>
        <taxon>Actinomycetaceae</taxon>
        <taxon>Actinomyces</taxon>
    </lineage>
</organism>
<dbReference type="SMART" id="SM00478">
    <property type="entry name" value="ENDO3c"/>
    <property type="match status" value="1"/>
</dbReference>
<proteinExistence type="predicted"/>
<dbReference type="PIRSF" id="PIRSF001435">
    <property type="entry name" value="Nth"/>
    <property type="match status" value="1"/>
</dbReference>
<dbReference type="EMBL" id="JAPTMY010000004">
    <property type="protein sequence ID" value="MCZ0857060.1"/>
    <property type="molecule type" value="Genomic_DNA"/>
</dbReference>
<evidence type="ECO:0000256" key="1">
    <source>
        <dbReference type="ARBA" id="ARBA00022485"/>
    </source>
</evidence>
<dbReference type="InterPro" id="IPR023170">
    <property type="entry name" value="HhH_base_excis_C"/>
</dbReference>
<dbReference type="PANTHER" id="PTHR10359:SF19">
    <property type="entry name" value="DNA REPAIR GLYCOSYLASE MJ1434-RELATED"/>
    <property type="match status" value="1"/>
</dbReference>
<protein>
    <submittedName>
        <fullName evidence="6">Base excision DNA repair protein</fullName>
    </submittedName>
</protein>
<keyword evidence="7" id="KW-1185">Reference proteome</keyword>
<dbReference type="InterPro" id="IPR011257">
    <property type="entry name" value="DNA_glycosylase"/>
</dbReference>
<dbReference type="SUPFAM" id="SSF48150">
    <property type="entry name" value="DNA-glycosylase"/>
    <property type="match status" value="1"/>
</dbReference>
<dbReference type="Gene3D" id="1.10.340.30">
    <property type="entry name" value="Hypothetical protein, domain 2"/>
    <property type="match status" value="1"/>
</dbReference>
<dbReference type="Proteomes" id="UP001072034">
    <property type="component" value="Unassembled WGS sequence"/>
</dbReference>